<dbReference type="PANTHER" id="PTHR24274:SF1">
    <property type="entry name" value="CILIA- AND FLAGELLA-ASSOCIATED PROTEIN 161"/>
    <property type="match status" value="1"/>
</dbReference>
<dbReference type="AlphaFoldDB" id="A0A6P7X555"/>
<dbReference type="GO" id="GO:0031514">
    <property type="term" value="C:motile cilium"/>
    <property type="evidence" value="ECO:0007669"/>
    <property type="project" value="TreeGrafter"/>
</dbReference>
<organism evidence="1 2">
    <name type="scientific">Microcaecilia unicolor</name>
    <dbReference type="NCBI Taxonomy" id="1415580"/>
    <lineage>
        <taxon>Eukaryota</taxon>
        <taxon>Metazoa</taxon>
        <taxon>Chordata</taxon>
        <taxon>Craniata</taxon>
        <taxon>Vertebrata</taxon>
        <taxon>Euteleostomi</taxon>
        <taxon>Amphibia</taxon>
        <taxon>Gymnophiona</taxon>
        <taxon>Siphonopidae</taxon>
        <taxon>Microcaecilia</taxon>
    </lineage>
</organism>
<keyword evidence="2" id="KW-0966">Cell projection</keyword>
<dbReference type="Pfam" id="PF24569">
    <property type="entry name" value="CFAP161"/>
    <property type="match status" value="1"/>
</dbReference>
<dbReference type="PANTHER" id="PTHR24274">
    <property type="entry name" value="CILIA- AND FLAGELLA-ASSOCIATED PROTEIN 161"/>
    <property type="match status" value="1"/>
</dbReference>
<protein>
    <submittedName>
        <fullName evidence="2">Cilia- and flagella-associated protein 161</fullName>
    </submittedName>
</protein>
<dbReference type="InterPro" id="IPR055325">
    <property type="entry name" value="CF161"/>
</dbReference>
<keyword evidence="2" id="KW-0969">Cilium</keyword>
<reference evidence="2" key="1">
    <citation type="submission" date="2025-08" db="UniProtKB">
        <authorList>
            <consortium name="RefSeq"/>
        </authorList>
    </citation>
    <scope>IDENTIFICATION</scope>
</reference>
<keyword evidence="1" id="KW-1185">Reference proteome</keyword>
<dbReference type="RefSeq" id="XP_030045700.1">
    <property type="nucleotide sequence ID" value="XM_030189840.1"/>
</dbReference>
<dbReference type="InParanoid" id="A0A6P7X555"/>
<dbReference type="KEGG" id="muo:115459974"/>
<name>A0A6P7X555_9AMPH</name>
<keyword evidence="2" id="KW-0282">Flagellum</keyword>
<dbReference type="CTD" id="161502"/>
<dbReference type="Proteomes" id="UP000515156">
    <property type="component" value="Chromosome 1"/>
</dbReference>
<sequence length="286" mass="32821">MNLKTYNPSVRIGNWNEDVYLDEDILKDFLHKKDKGELLLQKLSNLRRNVLKKIDLSISTDGFLHFGDVVLLLNSDRAPVRALYPLCDVTLSANPDEVTLHTKVSLETPCTVSASTNIKPFARNAFVITSIDGSPLGEPLRFGQNFALRTMEGFMGQLYLASDQKTFLRCAKKSNLQEVNLLDQPSFLTWWQIAYLDPELRLEYEGFPVPANKELLIIHSKTNQCLAVLRKHALWTFFGKEFEVTAHTYLNSHKVEEDLNHWIVVTRNPSDDVHTMYDRPEPPFEK</sequence>
<accession>A0A6P7X555</accession>
<evidence type="ECO:0000313" key="1">
    <source>
        <dbReference type="Proteomes" id="UP000515156"/>
    </source>
</evidence>
<dbReference type="GeneID" id="115459974"/>
<dbReference type="FunCoup" id="A0A6P7X555">
    <property type="interactions" value="92"/>
</dbReference>
<dbReference type="GO" id="GO:0060271">
    <property type="term" value="P:cilium assembly"/>
    <property type="evidence" value="ECO:0007669"/>
    <property type="project" value="TreeGrafter"/>
</dbReference>
<dbReference type="OrthoDB" id="2126411at2759"/>
<evidence type="ECO:0000313" key="2">
    <source>
        <dbReference type="RefSeq" id="XP_030045700.1"/>
    </source>
</evidence>
<proteinExistence type="predicted"/>
<gene>
    <name evidence="2" type="primary">CFAP161</name>
</gene>